<feature type="domain" description="Stress-response A/B barrel" evidence="1">
    <location>
        <begin position="98"/>
        <end position="193"/>
    </location>
</feature>
<dbReference type="SMART" id="SM00886">
    <property type="entry name" value="Dabb"/>
    <property type="match status" value="1"/>
</dbReference>
<dbReference type="OrthoDB" id="7565202at2"/>
<dbReference type="RefSeq" id="WP_119759412.1">
    <property type="nucleotide sequence ID" value="NZ_QYUM01000002.1"/>
</dbReference>
<dbReference type="AlphaFoldDB" id="A0A418WPI2"/>
<evidence type="ECO:0000313" key="2">
    <source>
        <dbReference type="EMBL" id="RJF93133.1"/>
    </source>
</evidence>
<dbReference type="PROSITE" id="PS51502">
    <property type="entry name" value="S_R_A_B_BARREL"/>
    <property type="match status" value="1"/>
</dbReference>
<reference evidence="2 3" key="1">
    <citation type="submission" date="2018-09" db="EMBL/GenBank/DDBJ databases">
        <authorList>
            <person name="Zhu H."/>
        </authorList>
    </citation>
    <scope>NUCLEOTIDE SEQUENCE [LARGE SCALE GENOMIC DNA]</scope>
    <source>
        <strain evidence="2 3">K2R01-6</strain>
    </source>
</reference>
<name>A0A418WPI2_9SPHN</name>
<evidence type="ECO:0000259" key="1">
    <source>
        <dbReference type="PROSITE" id="PS51502"/>
    </source>
</evidence>
<dbReference type="Pfam" id="PF07876">
    <property type="entry name" value="Dabb"/>
    <property type="match status" value="1"/>
</dbReference>
<keyword evidence="3" id="KW-1185">Reference proteome</keyword>
<comment type="caution">
    <text evidence="2">The sequence shown here is derived from an EMBL/GenBank/DDBJ whole genome shotgun (WGS) entry which is preliminary data.</text>
</comment>
<organism evidence="2 3">
    <name type="scientific">Sphingomonas cavernae</name>
    <dbReference type="NCBI Taxonomy" id="2320861"/>
    <lineage>
        <taxon>Bacteria</taxon>
        <taxon>Pseudomonadati</taxon>
        <taxon>Pseudomonadota</taxon>
        <taxon>Alphaproteobacteria</taxon>
        <taxon>Sphingomonadales</taxon>
        <taxon>Sphingomonadaceae</taxon>
        <taxon>Sphingomonas</taxon>
    </lineage>
</organism>
<proteinExistence type="predicted"/>
<evidence type="ECO:0000313" key="3">
    <source>
        <dbReference type="Proteomes" id="UP000286100"/>
    </source>
</evidence>
<dbReference type="SUPFAM" id="SSF54909">
    <property type="entry name" value="Dimeric alpha+beta barrel"/>
    <property type="match status" value="1"/>
</dbReference>
<dbReference type="Proteomes" id="UP000286100">
    <property type="component" value="Unassembled WGS sequence"/>
</dbReference>
<sequence>MYKLTRLVTFADATHGDAVAEGLRALAVGHGAYRALVAPTLPGSHNGGDLIAHVQFDTEPARDAFEAATARLLAGPATASVESVAYIGAPDLDLMNGVYRVLLLSVDKGADPAAVARFEAETRMMPHYIAAIRNWQLSRTDAASGSRAWTHVWEQEYADAAGLLGPYMLHPYHWAHVDRWFDPECPDRIVDARLCHSFCTIDALA</sequence>
<dbReference type="InterPro" id="IPR011008">
    <property type="entry name" value="Dimeric_a/b-barrel"/>
</dbReference>
<dbReference type="EMBL" id="QYUM01000002">
    <property type="protein sequence ID" value="RJF93133.1"/>
    <property type="molecule type" value="Genomic_DNA"/>
</dbReference>
<dbReference type="Gene3D" id="3.30.70.100">
    <property type="match status" value="1"/>
</dbReference>
<protein>
    <submittedName>
        <fullName evidence="2">Dabb family protein</fullName>
    </submittedName>
</protein>
<accession>A0A418WPI2</accession>
<gene>
    <name evidence="2" type="ORF">D3876_01835</name>
</gene>
<dbReference type="InterPro" id="IPR013097">
    <property type="entry name" value="Dabb"/>
</dbReference>